<feature type="domain" description="DUF4283" evidence="2">
    <location>
        <begin position="27"/>
        <end position="109"/>
    </location>
</feature>
<dbReference type="PANTHER" id="PTHR31286">
    <property type="entry name" value="GLYCINE-RICH CELL WALL STRUCTURAL PROTEIN 1.8-LIKE"/>
    <property type="match status" value="1"/>
</dbReference>
<feature type="region of interest" description="Disordered" evidence="1">
    <location>
        <begin position="174"/>
        <end position="194"/>
    </location>
</feature>
<reference evidence="3" key="1">
    <citation type="submission" date="2020-06" db="EMBL/GenBank/DDBJ databases">
        <authorList>
            <person name="Li T."/>
            <person name="Hu X."/>
            <person name="Zhang T."/>
            <person name="Song X."/>
            <person name="Zhang H."/>
            <person name="Dai N."/>
            <person name="Sheng W."/>
            <person name="Hou X."/>
            <person name="Wei L."/>
        </authorList>
    </citation>
    <scope>NUCLEOTIDE SEQUENCE</scope>
    <source>
        <strain evidence="3">G01</strain>
        <tissue evidence="3">Leaf</tissue>
    </source>
</reference>
<feature type="compositionally biased region" description="Basic residues" evidence="1">
    <location>
        <begin position="309"/>
        <end position="327"/>
    </location>
</feature>
<dbReference type="AlphaFoldDB" id="A0AAW2JHT6"/>
<feature type="compositionally biased region" description="Polar residues" evidence="1">
    <location>
        <begin position="176"/>
        <end position="194"/>
    </location>
</feature>
<dbReference type="Pfam" id="PF14111">
    <property type="entry name" value="DUF4283"/>
    <property type="match status" value="1"/>
</dbReference>
<sequence length="327" mass="37259">MRRIGSDSSYKGEPGIIYSPEETAELAARLKFALVGKFSHRLPNMNFLRNRIVKLGLKGNVSIGRLNFKHMLIRLSNEEDFSRIWLRGEWTFDSLHMRVFKWIPDFDPQIESPIAPVWIRLSALPVHLFEKNAFFTLATKIGRPLRMDEPTADLTRPDLARVCVEIDVTSPKGKNVVTNPTDTASPSTNVGQNAENSLNVADNKHVDVTEINAHDILVANDVFSHPSHIPEPGLPNLQQNSGTRHVAEASLEDSNYEDPLIPALLDRNWETNKTCRKEALESKKNGDDQTFILQWLFRKWTRGESNKQRTGRIKHGSNHHQQFKQPF</sequence>
<feature type="region of interest" description="Disordered" evidence="1">
    <location>
        <begin position="306"/>
        <end position="327"/>
    </location>
</feature>
<name>A0AAW2JHT6_9LAMI</name>
<dbReference type="PANTHER" id="PTHR31286:SF179">
    <property type="entry name" value="RNASE H TYPE-1 DOMAIN-CONTAINING PROTEIN"/>
    <property type="match status" value="1"/>
</dbReference>
<comment type="caution">
    <text evidence="3">The sequence shown here is derived from an EMBL/GenBank/DDBJ whole genome shotgun (WGS) entry which is preliminary data.</text>
</comment>
<evidence type="ECO:0000259" key="2">
    <source>
        <dbReference type="Pfam" id="PF14111"/>
    </source>
</evidence>
<gene>
    <name evidence="3" type="ORF">Sangu_3228800</name>
</gene>
<organism evidence="3">
    <name type="scientific">Sesamum angustifolium</name>
    <dbReference type="NCBI Taxonomy" id="2727405"/>
    <lineage>
        <taxon>Eukaryota</taxon>
        <taxon>Viridiplantae</taxon>
        <taxon>Streptophyta</taxon>
        <taxon>Embryophyta</taxon>
        <taxon>Tracheophyta</taxon>
        <taxon>Spermatophyta</taxon>
        <taxon>Magnoliopsida</taxon>
        <taxon>eudicotyledons</taxon>
        <taxon>Gunneridae</taxon>
        <taxon>Pentapetalae</taxon>
        <taxon>asterids</taxon>
        <taxon>lamiids</taxon>
        <taxon>Lamiales</taxon>
        <taxon>Pedaliaceae</taxon>
        <taxon>Sesamum</taxon>
    </lineage>
</organism>
<accession>A0AAW2JHT6</accession>
<evidence type="ECO:0000313" key="3">
    <source>
        <dbReference type="EMBL" id="KAL0293893.1"/>
    </source>
</evidence>
<dbReference type="InterPro" id="IPR025558">
    <property type="entry name" value="DUF4283"/>
</dbReference>
<protein>
    <recommendedName>
        <fullName evidence="2">DUF4283 domain-containing protein</fullName>
    </recommendedName>
</protein>
<dbReference type="EMBL" id="JACGWK010000953">
    <property type="protein sequence ID" value="KAL0293893.1"/>
    <property type="molecule type" value="Genomic_DNA"/>
</dbReference>
<evidence type="ECO:0000256" key="1">
    <source>
        <dbReference type="SAM" id="MobiDB-lite"/>
    </source>
</evidence>
<reference evidence="3" key="2">
    <citation type="journal article" date="2024" name="Plant">
        <title>Genomic evolution and insights into agronomic trait innovations of Sesamum species.</title>
        <authorList>
            <person name="Miao H."/>
            <person name="Wang L."/>
            <person name="Qu L."/>
            <person name="Liu H."/>
            <person name="Sun Y."/>
            <person name="Le M."/>
            <person name="Wang Q."/>
            <person name="Wei S."/>
            <person name="Zheng Y."/>
            <person name="Lin W."/>
            <person name="Duan Y."/>
            <person name="Cao H."/>
            <person name="Xiong S."/>
            <person name="Wang X."/>
            <person name="Wei L."/>
            <person name="Li C."/>
            <person name="Ma Q."/>
            <person name="Ju M."/>
            <person name="Zhao R."/>
            <person name="Li G."/>
            <person name="Mu C."/>
            <person name="Tian Q."/>
            <person name="Mei H."/>
            <person name="Zhang T."/>
            <person name="Gao T."/>
            <person name="Zhang H."/>
        </authorList>
    </citation>
    <scope>NUCLEOTIDE SEQUENCE</scope>
    <source>
        <strain evidence="3">G01</strain>
    </source>
</reference>
<dbReference type="InterPro" id="IPR040256">
    <property type="entry name" value="At4g02000-like"/>
</dbReference>
<proteinExistence type="predicted"/>